<feature type="region of interest" description="Disordered" evidence="5">
    <location>
        <begin position="452"/>
        <end position="471"/>
    </location>
</feature>
<comment type="caution">
    <text evidence="8">The sequence shown here is derived from an EMBL/GenBank/DDBJ whole genome shotgun (WGS) entry which is preliminary data.</text>
</comment>
<organism evidence="8 9">
    <name type="scientific">Steccherinum ochraceum</name>
    <dbReference type="NCBI Taxonomy" id="92696"/>
    <lineage>
        <taxon>Eukaryota</taxon>
        <taxon>Fungi</taxon>
        <taxon>Dikarya</taxon>
        <taxon>Basidiomycota</taxon>
        <taxon>Agaricomycotina</taxon>
        <taxon>Agaricomycetes</taxon>
        <taxon>Polyporales</taxon>
        <taxon>Steccherinaceae</taxon>
        <taxon>Steccherinum</taxon>
    </lineage>
</organism>
<proteinExistence type="inferred from homology"/>
<dbReference type="InterPro" id="IPR036525">
    <property type="entry name" value="Tubulin/FtsZ_GTPase_sf"/>
</dbReference>
<name>A0A4R0RQA3_9APHY</name>
<evidence type="ECO:0000256" key="5">
    <source>
        <dbReference type="SAM" id="MobiDB-lite"/>
    </source>
</evidence>
<evidence type="ECO:0000313" key="9">
    <source>
        <dbReference type="Proteomes" id="UP000292702"/>
    </source>
</evidence>
<dbReference type="InterPro" id="IPR019605">
    <property type="entry name" value="Misato_II_tubulin-like"/>
</dbReference>
<comment type="subcellular location">
    <subcellularLocation>
        <location evidence="2">Mitochondrion</location>
    </subcellularLocation>
</comment>
<evidence type="ECO:0000256" key="3">
    <source>
        <dbReference type="ARBA" id="ARBA00008507"/>
    </source>
</evidence>
<dbReference type="Proteomes" id="UP000292702">
    <property type="component" value="Unassembled WGS sequence"/>
</dbReference>
<dbReference type="STRING" id="92696.A0A4R0RQA3"/>
<evidence type="ECO:0000256" key="2">
    <source>
        <dbReference type="ARBA" id="ARBA00004173"/>
    </source>
</evidence>
<accession>A0A4R0RQA3</accession>
<dbReference type="AlphaFoldDB" id="A0A4R0RQA3"/>
<comment type="similarity">
    <text evidence="3">Belongs to the misato family.</text>
</comment>
<dbReference type="GO" id="GO:0007005">
    <property type="term" value="P:mitochondrion organization"/>
    <property type="evidence" value="ECO:0007669"/>
    <property type="project" value="InterPro"/>
</dbReference>
<keyword evidence="9" id="KW-1185">Reference proteome</keyword>
<protein>
    <submittedName>
        <fullName evidence="8">Protein dml1</fullName>
    </submittedName>
</protein>
<evidence type="ECO:0000259" key="6">
    <source>
        <dbReference type="Pfam" id="PF10644"/>
    </source>
</evidence>
<dbReference type="InterPro" id="IPR029209">
    <property type="entry name" value="DML1/Misato_tubulin"/>
</dbReference>
<dbReference type="Pfam" id="PF10644">
    <property type="entry name" value="Misat_Tub_SegII"/>
    <property type="match status" value="1"/>
</dbReference>
<dbReference type="SUPFAM" id="SSF52490">
    <property type="entry name" value="Tubulin nucleotide-binding domain-like"/>
    <property type="match status" value="1"/>
</dbReference>
<dbReference type="InterPro" id="IPR049942">
    <property type="entry name" value="DML1/Misato"/>
</dbReference>
<evidence type="ECO:0000256" key="1">
    <source>
        <dbReference type="ARBA" id="ARBA00003757"/>
    </source>
</evidence>
<feature type="domain" description="DML1/Misato tubulin" evidence="7">
    <location>
        <begin position="121"/>
        <end position="280"/>
    </location>
</feature>
<dbReference type="PANTHER" id="PTHR13391:SF0">
    <property type="entry name" value="PROTEIN MISATO HOMOLOG 1"/>
    <property type="match status" value="1"/>
</dbReference>
<evidence type="ECO:0000256" key="4">
    <source>
        <dbReference type="ARBA" id="ARBA00023128"/>
    </source>
</evidence>
<keyword evidence="4" id="KW-0496">Mitochondrion</keyword>
<dbReference type="PANTHER" id="PTHR13391">
    <property type="entry name" value="MITOCHONDRIAL DISTRIBUTION REGULATOR MISATO"/>
    <property type="match status" value="1"/>
</dbReference>
<dbReference type="Gene3D" id="3.40.50.1440">
    <property type="entry name" value="Tubulin/FtsZ, GTPase domain"/>
    <property type="match status" value="1"/>
</dbReference>
<evidence type="ECO:0000313" key="8">
    <source>
        <dbReference type="EMBL" id="TCD64574.1"/>
    </source>
</evidence>
<feature type="domain" description="Misato Segment II tubulin-like" evidence="6">
    <location>
        <begin position="2"/>
        <end position="112"/>
    </location>
</feature>
<evidence type="ECO:0000259" key="7">
    <source>
        <dbReference type="Pfam" id="PF14881"/>
    </source>
</evidence>
<dbReference type="EMBL" id="RWJN01000228">
    <property type="protein sequence ID" value="TCD64574.1"/>
    <property type="molecule type" value="Genomic_DNA"/>
</dbReference>
<dbReference type="OrthoDB" id="271881at2759"/>
<reference evidence="8 9" key="1">
    <citation type="submission" date="2018-11" db="EMBL/GenBank/DDBJ databases">
        <title>Genome assembly of Steccherinum ochraceum LE-BIN_3174, the white-rot fungus of the Steccherinaceae family (The Residual Polyporoid clade, Polyporales, Basidiomycota).</title>
        <authorList>
            <person name="Fedorova T.V."/>
            <person name="Glazunova O.A."/>
            <person name="Landesman E.O."/>
            <person name="Moiseenko K.V."/>
            <person name="Psurtseva N.V."/>
            <person name="Savinova O.S."/>
            <person name="Shakhova N.V."/>
            <person name="Tyazhelova T.V."/>
            <person name="Vasina D.V."/>
        </authorList>
    </citation>
    <scope>NUCLEOTIDE SEQUENCE [LARGE SCALE GENOMIC DNA]</scope>
    <source>
        <strain evidence="8 9">LE-BIN_3174</strain>
    </source>
</reference>
<dbReference type="Pfam" id="PF14881">
    <property type="entry name" value="Tubulin_3"/>
    <property type="match status" value="1"/>
</dbReference>
<gene>
    <name evidence="8" type="primary">DML1</name>
    <name evidence="8" type="ORF">EIP91_003901</name>
</gene>
<sequence>MKEIIYIQAGNFSNFIGTHFWNAQESYFTYEDGEDSYVDHDVSFREGRTLKGEATFCPRLLLFDRKSNFGALDDGLYGADVGEDSAAAQWNGTIDEIRRPPVSKSTYQSHLDDGEAVANNDASEIRYWSDYGHVMYHPRTPQRLPDLADYENTEGDWISNREAFTKYSEDTDLMDDSFRFFGLQVMNDMSTFGGFTHSFLAAFPYQVLSTLTIAIKKALNDALCLQGLDELSTLSIPIQNPATWTRGPWVDDIDLKRNLSYHTSSLLSTHIENITLPYRLKKSQDTLFSGSALLSLRGNQRIAHLSGAFPIDSDLTDLENRLYDLSLNSAKTSSIFQTSGCIDVSRGFSEALRTSYQEWRGSWRPQPHYVDSPAISPPTSFPRYFGSDIVPPSLSAFTTLETTSRSAVLFSQYAKLANDCTKQHAAIVQQMGLEMDDVKELRDVLRALEDEYRGDEEYADGDDHELGEDEE</sequence>
<dbReference type="GO" id="GO:0005739">
    <property type="term" value="C:mitochondrion"/>
    <property type="evidence" value="ECO:0007669"/>
    <property type="project" value="UniProtKB-SubCell"/>
</dbReference>
<comment type="function">
    <text evidence="1">Involved in the partitioning of the mitochondrial organelle and mitochondrial DNA (mtDNA) inheritance.</text>
</comment>